<proteinExistence type="predicted"/>
<keyword evidence="2" id="KW-1185">Reference proteome</keyword>
<evidence type="ECO:0000313" key="1">
    <source>
        <dbReference type="EMBL" id="MFD2638656.1"/>
    </source>
</evidence>
<sequence length="136" mass="15884">MKKLFSITTIMIVAIIGLFVWFQSQNQTWAFEYVNLDHDNLPLSEKHALTVASRHVEGRINTYLPNQESPWDTPSGVNWSDELREEIDVVTDKEDHFVVEFRHRGDFCDQKFVYVKKKTGHVINVQNGYSKHEACE</sequence>
<organism evidence="1 2">
    <name type="scientific">Piscibacillus salipiscarius</name>
    <dbReference type="NCBI Taxonomy" id="299480"/>
    <lineage>
        <taxon>Bacteria</taxon>
        <taxon>Bacillati</taxon>
        <taxon>Bacillota</taxon>
        <taxon>Bacilli</taxon>
        <taxon>Bacillales</taxon>
        <taxon>Bacillaceae</taxon>
        <taxon>Piscibacillus</taxon>
    </lineage>
</organism>
<evidence type="ECO:0008006" key="3">
    <source>
        <dbReference type="Google" id="ProtNLM"/>
    </source>
</evidence>
<dbReference type="RefSeq" id="WP_054752383.1">
    <property type="nucleotide sequence ID" value="NZ_JBHUMZ010000019.1"/>
</dbReference>
<name>A0ABW5Q9U6_9BACI</name>
<comment type="caution">
    <text evidence="1">The sequence shown here is derived from an EMBL/GenBank/DDBJ whole genome shotgun (WGS) entry which is preliminary data.</text>
</comment>
<protein>
    <recommendedName>
        <fullName evidence="3">DUF3139 domain-containing protein</fullName>
    </recommendedName>
</protein>
<gene>
    <name evidence="1" type="ORF">ACFSW4_07265</name>
</gene>
<dbReference type="Proteomes" id="UP001597452">
    <property type="component" value="Unassembled WGS sequence"/>
</dbReference>
<evidence type="ECO:0000313" key="2">
    <source>
        <dbReference type="Proteomes" id="UP001597452"/>
    </source>
</evidence>
<dbReference type="EMBL" id="JBHUMZ010000019">
    <property type="protein sequence ID" value="MFD2638656.1"/>
    <property type="molecule type" value="Genomic_DNA"/>
</dbReference>
<accession>A0ABW5Q9U6</accession>
<reference evidence="2" key="1">
    <citation type="journal article" date="2019" name="Int. J. Syst. Evol. Microbiol.">
        <title>The Global Catalogue of Microorganisms (GCM) 10K type strain sequencing project: providing services to taxonomists for standard genome sequencing and annotation.</title>
        <authorList>
            <consortium name="The Broad Institute Genomics Platform"/>
            <consortium name="The Broad Institute Genome Sequencing Center for Infectious Disease"/>
            <person name="Wu L."/>
            <person name="Ma J."/>
        </authorList>
    </citation>
    <scope>NUCLEOTIDE SEQUENCE [LARGE SCALE GENOMIC DNA]</scope>
    <source>
        <strain evidence="2">TISTR 1571</strain>
    </source>
</reference>